<dbReference type="EMBL" id="AMSG01000025">
    <property type="protein sequence ID" value="EKF54313.1"/>
    <property type="molecule type" value="Genomic_DNA"/>
</dbReference>
<dbReference type="eggNOG" id="COG3209">
    <property type="taxonomic scope" value="Bacteria"/>
</dbReference>
<dbReference type="STRING" id="555500.I215_13228"/>
<keyword evidence="1" id="KW-0732">Signal</keyword>
<evidence type="ECO:0000313" key="2">
    <source>
        <dbReference type="EMBL" id="EKF54313.1"/>
    </source>
</evidence>
<dbReference type="AlphaFoldDB" id="K2NZX5"/>
<protein>
    <submittedName>
        <fullName evidence="2">Uncharacterized protein</fullName>
    </submittedName>
</protein>
<reference evidence="2 3" key="1">
    <citation type="journal article" date="2012" name="J. Bacteriol.">
        <title>Genome Sequence of Galbibacter marinum Type Strain ck-I2-15.</title>
        <authorList>
            <person name="Lai Q."/>
            <person name="Li C."/>
            <person name="Shao Z."/>
        </authorList>
    </citation>
    <scope>NUCLEOTIDE SEQUENCE [LARGE SCALE GENOMIC DNA]</scope>
    <source>
        <strain evidence="3">ck-I2-15</strain>
    </source>
</reference>
<keyword evidence="3" id="KW-1185">Reference proteome</keyword>
<feature type="non-terminal residue" evidence="2">
    <location>
        <position position="242"/>
    </location>
</feature>
<evidence type="ECO:0000313" key="3">
    <source>
        <dbReference type="Proteomes" id="UP000007364"/>
    </source>
</evidence>
<accession>K2NZX5</accession>
<evidence type="ECO:0000256" key="1">
    <source>
        <dbReference type="SAM" id="SignalP"/>
    </source>
</evidence>
<feature type="chain" id="PRO_5003862572" evidence="1">
    <location>
        <begin position="23"/>
        <end position="242"/>
    </location>
</feature>
<dbReference type="Proteomes" id="UP000007364">
    <property type="component" value="Unassembled WGS sequence"/>
</dbReference>
<organism evidence="2 3">
    <name type="scientific">Galbibacter marinus</name>
    <dbReference type="NCBI Taxonomy" id="555500"/>
    <lineage>
        <taxon>Bacteria</taxon>
        <taxon>Pseudomonadati</taxon>
        <taxon>Bacteroidota</taxon>
        <taxon>Flavobacteriia</taxon>
        <taxon>Flavobacteriales</taxon>
        <taxon>Flavobacteriaceae</taxon>
        <taxon>Galbibacter</taxon>
    </lineage>
</organism>
<feature type="signal peptide" evidence="1">
    <location>
        <begin position="1"/>
        <end position="22"/>
    </location>
</feature>
<name>K2NZX5_9FLAO</name>
<gene>
    <name evidence="2" type="ORF">I215_13228</name>
</gene>
<sequence>MKKQLQFLLLVGSILCFSQIKAQVGIGTPMPDASAELDVVSQDKGILIPRVALSSTQDMETISSGNVESLLVFNTASSTDIKPGYYYWFANRWHRVVTADDVSKGGVIDNVVVYDSVGDVFNYINNSGDQVTVNLENLVKGYETLTSIIQNADGTFTFIDEEGKETVLDVSGMETLTDLILDPASGELTYTDEAGVVTIVDLATVIDNLETVTTLVENADGTFTFTDEDGTPTILDVSNMET</sequence>
<comment type="caution">
    <text evidence="2">The sequence shown here is derived from an EMBL/GenBank/DDBJ whole genome shotgun (WGS) entry which is preliminary data.</text>
</comment>
<proteinExistence type="predicted"/>